<feature type="signal peptide" evidence="2">
    <location>
        <begin position="1"/>
        <end position="25"/>
    </location>
</feature>
<dbReference type="EMBL" id="FCOW01000036">
    <property type="protein sequence ID" value="CVK21469.1"/>
    <property type="molecule type" value="Genomic_DNA"/>
</dbReference>
<evidence type="ECO:0000313" key="3">
    <source>
        <dbReference type="EMBL" id="CVK21469.1"/>
    </source>
</evidence>
<dbReference type="SUPFAM" id="SSF56935">
    <property type="entry name" value="Porins"/>
    <property type="match status" value="1"/>
</dbReference>
<sequence>MMTNKTFVKSLILFLVATGALPVEAAMMPTSAPALFSSPTEAKKAEEYVYAFAVKLMAEKKFAQAAAILKELLDSGSEVPSPDEFVRLLNQLDDHAGIIQYYEKNRTRAFAGETYGYIGIAYMEQRDVANAAVCFNKAAASSPASRQAAYSAPARNNPISANPPLEEGYRSSAYVQSAPAPVFGSTATGVVNPYDLPQATYNSLIDDLMQVGQTKPPVDKKLNLSTELRYHYAANSGSERLDKDNSGLRFYLGADTALNQDWRFYARGEAKQNIKNYDNMFDLTRYYVEGKTGATRLTAGKFSYLMADGNIYDSGFTGVRADFGKAVKYTAALGYTNDEKTRSIIGTGSVAGIPLFLDYVKDNELTAIGTARYSDYDYDLEAGVYAQRLNEEIGVGIPDLIRIKLMDSDKTHTIKTVSGKYNFSNFSLGGRLLRSNMADAKGNKTGYVLSLDYGELKSWRPHTYSLFANYYDQPRYTYFSHGMNGLGNRMEGFKGWGLGANYTLQEDLIFGIEHYRLTDKVTNEKANTWWTYLTHYFSNK</sequence>
<name>A0ABP2CFA6_9FIRM</name>
<proteinExistence type="predicted"/>
<evidence type="ECO:0000313" key="4">
    <source>
        <dbReference type="Proteomes" id="UP000245702"/>
    </source>
</evidence>
<feature type="chain" id="PRO_5046614712" description="Tetratricopeptide repeat protein" evidence="2">
    <location>
        <begin position="26"/>
        <end position="540"/>
    </location>
</feature>
<dbReference type="PROSITE" id="PS50005">
    <property type="entry name" value="TPR"/>
    <property type="match status" value="1"/>
</dbReference>
<evidence type="ECO:0000256" key="2">
    <source>
        <dbReference type="SAM" id="SignalP"/>
    </source>
</evidence>
<dbReference type="InterPro" id="IPR019734">
    <property type="entry name" value="TPR_rpt"/>
</dbReference>
<dbReference type="Proteomes" id="UP000245702">
    <property type="component" value="Unassembled WGS sequence"/>
</dbReference>
<keyword evidence="4" id="KW-1185">Reference proteome</keyword>
<protein>
    <recommendedName>
        <fullName evidence="5">Tetratricopeptide repeat protein</fullName>
    </recommendedName>
</protein>
<keyword evidence="2" id="KW-0732">Signal</keyword>
<dbReference type="RefSeq" id="WP_146196587.1">
    <property type="nucleotide sequence ID" value="NZ_FCOW01000036.1"/>
</dbReference>
<evidence type="ECO:0000256" key="1">
    <source>
        <dbReference type="PROSITE-ProRule" id="PRU00339"/>
    </source>
</evidence>
<evidence type="ECO:0008006" key="5">
    <source>
        <dbReference type="Google" id="ProtNLM"/>
    </source>
</evidence>
<keyword evidence="1" id="KW-0802">TPR repeat</keyword>
<gene>
    <name evidence="3" type="ORF">SSPH_04161</name>
</gene>
<reference evidence="3 4" key="1">
    <citation type="submission" date="2016-01" db="EMBL/GenBank/DDBJ databases">
        <authorList>
            <person name="Brown R."/>
        </authorList>
    </citation>
    <scope>NUCLEOTIDE SEQUENCE [LARGE SCALE GENOMIC DNA]</scope>
    <source>
        <strain evidence="3">Sporomusa sphaeroides DSM 2875</strain>
    </source>
</reference>
<accession>A0ABP2CFA6</accession>
<comment type="caution">
    <text evidence="3">The sequence shown here is derived from an EMBL/GenBank/DDBJ whole genome shotgun (WGS) entry which is preliminary data.</text>
</comment>
<feature type="repeat" description="TPR" evidence="1">
    <location>
        <begin position="112"/>
        <end position="145"/>
    </location>
</feature>
<organism evidence="3 4">
    <name type="scientific">Sporomusa sphaeroides DSM 2875</name>
    <dbReference type="NCBI Taxonomy" id="1337886"/>
    <lineage>
        <taxon>Bacteria</taxon>
        <taxon>Bacillati</taxon>
        <taxon>Bacillota</taxon>
        <taxon>Negativicutes</taxon>
        <taxon>Selenomonadales</taxon>
        <taxon>Sporomusaceae</taxon>
        <taxon>Sporomusa</taxon>
    </lineage>
</organism>